<sequence>MYPTLTPVGKSSHWYTEKQTIQEKAQEITDLEDRMEAKRLNDIQVGIPILIRGQPILPSKILSVNGDKDEEEEEPMEEEIMYDGGLDEMDASASHLPSDNDDFHNHMYDHQLQQPHDNDEDDGVQPQTSNHSSYDSDESL</sequence>
<evidence type="ECO:0000313" key="2">
    <source>
        <dbReference type="EMBL" id="GAN10389.1"/>
    </source>
</evidence>
<feature type="region of interest" description="Disordered" evidence="1">
    <location>
        <begin position="62"/>
        <end position="140"/>
    </location>
</feature>
<dbReference type="OrthoDB" id="2252809at2759"/>
<dbReference type="AlphaFoldDB" id="A0A0C9MSH3"/>
<evidence type="ECO:0000313" key="3">
    <source>
        <dbReference type="Proteomes" id="UP000053815"/>
    </source>
</evidence>
<feature type="compositionally biased region" description="Acidic residues" evidence="1">
    <location>
        <begin position="68"/>
        <end position="90"/>
    </location>
</feature>
<evidence type="ECO:0000256" key="1">
    <source>
        <dbReference type="SAM" id="MobiDB-lite"/>
    </source>
</evidence>
<organism evidence="2">
    <name type="scientific">Mucor ambiguus</name>
    <dbReference type="NCBI Taxonomy" id="91626"/>
    <lineage>
        <taxon>Eukaryota</taxon>
        <taxon>Fungi</taxon>
        <taxon>Fungi incertae sedis</taxon>
        <taxon>Mucoromycota</taxon>
        <taxon>Mucoromycotina</taxon>
        <taxon>Mucoromycetes</taxon>
        <taxon>Mucorales</taxon>
        <taxon>Mucorineae</taxon>
        <taxon>Mucoraceae</taxon>
        <taxon>Mucor</taxon>
    </lineage>
</organism>
<proteinExistence type="predicted"/>
<gene>
    <name evidence="2" type="ORF">MAM1_0350d09930</name>
</gene>
<accession>A0A0C9MSH3</accession>
<reference evidence="2" key="1">
    <citation type="submission" date="2014-09" db="EMBL/GenBank/DDBJ databases">
        <title>Draft genome sequence of an oleaginous Mucoromycotina fungus Mucor ambiguus NBRC6742.</title>
        <authorList>
            <person name="Takeda I."/>
            <person name="Yamane N."/>
            <person name="Morita T."/>
            <person name="Tamano K."/>
            <person name="Machida M."/>
            <person name="Baker S."/>
            <person name="Koike H."/>
        </authorList>
    </citation>
    <scope>NUCLEOTIDE SEQUENCE</scope>
    <source>
        <strain evidence="2">NBRC 6742</strain>
    </source>
</reference>
<dbReference type="EMBL" id="DF836639">
    <property type="protein sequence ID" value="GAN10389.1"/>
    <property type="molecule type" value="Genomic_DNA"/>
</dbReference>
<name>A0A0C9MSH3_9FUNG</name>
<keyword evidence="3" id="KW-1185">Reference proteome</keyword>
<protein>
    <submittedName>
        <fullName evidence="2">Uncharacterized protein</fullName>
    </submittedName>
</protein>
<dbReference type="Proteomes" id="UP000053815">
    <property type="component" value="Unassembled WGS sequence"/>
</dbReference>